<accession>E9CQY3</accession>
<organism evidence="1 2">
    <name type="scientific">Serratia symbiotica str. Tucson</name>
    <dbReference type="NCBI Taxonomy" id="914128"/>
    <lineage>
        <taxon>Bacteria</taxon>
        <taxon>Pseudomonadati</taxon>
        <taxon>Pseudomonadota</taxon>
        <taxon>Gammaproteobacteria</taxon>
        <taxon>Enterobacterales</taxon>
        <taxon>Yersiniaceae</taxon>
        <taxon>Serratia</taxon>
        <taxon>Serratia symbiotica</taxon>
    </lineage>
</organism>
<dbReference type="Proteomes" id="UP000013568">
    <property type="component" value="Unassembled WGS sequence"/>
</dbReference>
<dbReference type="EMBL" id="GL636465">
    <property type="protein sequence ID" value="EFW11037.1"/>
    <property type="molecule type" value="Genomic_DNA"/>
</dbReference>
<dbReference type="HOGENOM" id="CLU_3321993_0_0_6"/>
<dbReference type="AlphaFoldDB" id="E9CQY3"/>
<keyword evidence="2" id="KW-1185">Reference proteome</keyword>
<proteinExistence type="predicted"/>
<evidence type="ECO:0000313" key="1">
    <source>
        <dbReference type="EMBL" id="EFW11037.1"/>
    </source>
</evidence>
<evidence type="ECO:0000313" key="2">
    <source>
        <dbReference type="Proteomes" id="UP000013568"/>
    </source>
</evidence>
<name>E9CQY3_9GAMM</name>
<gene>
    <name evidence="1" type="ORF">SSYM_0314</name>
</gene>
<reference evidence="2" key="1">
    <citation type="journal article" date="2011" name="Genome Biol. Evol.">
        <title>Massive genomic decay in Serratia symbiotica, a recently evolved symbiont of aphids.</title>
        <authorList>
            <person name="Burke G.R."/>
            <person name="Moran N.A."/>
        </authorList>
    </citation>
    <scope>NUCLEOTIDE SEQUENCE [LARGE SCALE GENOMIC DNA]</scope>
    <source>
        <strain evidence="2">Tucson</strain>
    </source>
</reference>
<protein>
    <submittedName>
        <fullName evidence="1">Uncharacterized protein</fullName>
    </submittedName>
</protein>
<sequence>AGSYTELGTGSLHAQFFKFCVDFIEADFHFLADIGYLS</sequence>
<feature type="non-terminal residue" evidence="1">
    <location>
        <position position="1"/>
    </location>
</feature>